<feature type="active site" description="Proton acceptor" evidence="5">
    <location>
        <position position="146"/>
    </location>
</feature>
<dbReference type="InterPro" id="IPR050072">
    <property type="entry name" value="Peptidase_M20A"/>
</dbReference>
<dbReference type="Pfam" id="PF07687">
    <property type="entry name" value="M20_dimer"/>
    <property type="match status" value="1"/>
</dbReference>
<evidence type="ECO:0000256" key="5">
    <source>
        <dbReference type="PIRSR" id="PIRSR037238-1"/>
    </source>
</evidence>
<dbReference type="PIRSF" id="PIRSF037238">
    <property type="entry name" value="Carboxypeptidase_G2"/>
    <property type="match status" value="1"/>
</dbReference>
<dbReference type="GO" id="GO:0046872">
    <property type="term" value="F:metal ion binding"/>
    <property type="evidence" value="ECO:0007669"/>
    <property type="project" value="UniProtKB-KW"/>
</dbReference>
<evidence type="ECO:0000256" key="3">
    <source>
        <dbReference type="ARBA" id="ARBA00022801"/>
    </source>
</evidence>
<evidence type="ECO:0000256" key="1">
    <source>
        <dbReference type="ARBA" id="ARBA00001947"/>
    </source>
</evidence>
<dbReference type="NCBIfam" id="NF005678">
    <property type="entry name" value="PRK07473.1"/>
    <property type="match status" value="1"/>
</dbReference>
<evidence type="ECO:0000313" key="7">
    <source>
        <dbReference type="EMBL" id="MDF1585338.1"/>
    </source>
</evidence>
<evidence type="ECO:0000259" key="6">
    <source>
        <dbReference type="Pfam" id="PF07687"/>
    </source>
</evidence>
<evidence type="ECO:0000256" key="2">
    <source>
        <dbReference type="ARBA" id="ARBA00022723"/>
    </source>
</evidence>
<dbReference type="InterPro" id="IPR036264">
    <property type="entry name" value="Bact_exopeptidase_dim_dom"/>
</dbReference>
<proteinExistence type="predicted"/>
<dbReference type="PROSITE" id="PS00758">
    <property type="entry name" value="ARGE_DAPE_CPG2_1"/>
    <property type="match status" value="1"/>
</dbReference>
<accession>A0AAP3UZU5</accession>
<keyword evidence="4" id="KW-0862">Zinc</keyword>
<dbReference type="EMBL" id="JARGEQ010000016">
    <property type="protein sequence ID" value="MDF1585338.1"/>
    <property type="molecule type" value="Genomic_DNA"/>
</dbReference>
<dbReference type="AlphaFoldDB" id="A0AAP3UZU5"/>
<reference evidence="7 8" key="1">
    <citation type="submission" date="2023-03" db="EMBL/GenBank/DDBJ databases">
        <title>YIM 152171 draft genome.</title>
        <authorList>
            <person name="Yang Z."/>
        </authorList>
    </citation>
    <scope>NUCLEOTIDE SEQUENCE [LARGE SCALE GENOMIC DNA]</scope>
    <source>
        <strain evidence="7 8">YIM 152171</strain>
    </source>
</reference>
<gene>
    <name evidence="7" type="ORF">PZ740_02945</name>
</gene>
<sequence>MMFAPSRFDAEEILDGLLRWVRIESPTIAPDAVNRMMDVAAADLAGLGARIERIAGQPGYGDVVKAHLDGQSEGPGILVLAHLDTVHPLGTIEGKLRIRREGDRAYGPGIMDMKGGTWAALVALREVRRQMGRTPLPVTFMLIPDEEVGSPSSRALIEEEALRHKLVLVPEPTHGTSCVTGRHAILRFWVTTHGRPAHAGTPSPEGKSAIRVMARLIEEIEAGSRPERGITYRVGIVGGGIFVNVIAIECRAQVLCVAPDEAAFAEIRQRMAGLEGERDGVRVEVTSGPVRPLFEASPGTMALYEKARGFAAQMDLELEHGQFGGGSDGNFTGAIGIPTLDGLGVVGAGLHTFGEHIIVSELPRRTALLASLLASLD</sequence>
<dbReference type="SUPFAM" id="SSF55031">
    <property type="entry name" value="Bacterial exopeptidase dimerisation domain"/>
    <property type="match status" value="1"/>
</dbReference>
<evidence type="ECO:0000256" key="4">
    <source>
        <dbReference type="ARBA" id="ARBA00022833"/>
    </source>
</evidence>
<dbReference type="Proteomes" id="UP001301140">
    <property type="component" value="Unassembled WGS sequence"/>
</dbReference>
<dbReference type="Gene3D" id="3.30.70.360">
    <property type="match status" value="1"/>
</dbReference>
<protein>
    <submittedName>
        <fullName evidence="7">M20/M25/M40 family metallo-hydrolase</fullName>
    </submittedName>
</protein>
<dbReference type="InterPro" id="IPR001261">
    <property type="entry name" value="ArgE/DapE_CS"/>
</dbReference>
<dbReference type="SUPFAM" id="SSF53187">
    <property type="entry name" value="Zn-dependent exopeptidases"/>
    <property type="match status" value="1"/>
</dbReference>
<comment type="caution">
    <text evidence="7">The sequence shown here is derived from an EMBL/GenBank/DDBJ whole genome shotgun (WGS) entry which is preliminary data.</text>
</comment>
<feature type="active site" evidence="5">
    <location>
        <position position="84"/>
    </location>
</feature>
<dbReference type="InterPro" id="IPR002933">
    <property type="entry name" value="Peptidase_M20"/>
</dbReference>
<dbReference type="InterPro" id="IPR011650">
    <property type="entry name" value="Peptidase_M20_dimer"/>
</dbReference>
<keyword evidence="2" id="KW-0479">Metal-binding</keyword>
<dbReference type="PANTHER" id="PTHR43808">
    <property type="entry name" value="ACETYLORNITHINE DEACETYLASE"/>
    <property type="match status" value="1"/>
</dbReference>
<keyword evidence="8" id="KW-1185">Reference proteome</keyword>
<evidence type="ECO:0000313" key="8">
    <source>
        <dbReference type="Proteomes" id="UP001301140"/>
    </source>
</evidence>
<dbReference type="PANTHER" id="PTHR43808:SF9">
    <property type="entry name" value="BLL0789 PROTEIN"/>
    <property type="match status" value="1"/>
</dbReference>
<dbReference type="Gene3D" id="3.40.630.10">
    <property type="entry name" value="Zn peptidases"/>
    <property type="match status" value="1"/>
</dbReference>
<dbReference type="Pfam" id="PF01546">
    <property type="entry name" value="Peptidase_M20"/>
    <property type="match status" value="1"/>
</dbReference>
<feature type="domain" description="Peptidase M20 dimerisation" evidence="6">
    <location>
        <begin position="181"/>
        <end position="272"/>
    </location>
</feature>
<dbReference type="RefSeq" id="WP_327787754.1">
    <property type="nucleotide sequence ID" value="NZ_JARGEQ010000016.1"/>
</dbReference>
<comment type="cofactor">
    <cofactor evidence="1">
        <name>Zn(2+)</name>
        <dbReference type="ChEBI" id="CHEBI:29105"/>
    </cofactor>
</comment>
<dbReference type="InterPro" id="IPR017150">
    <property type="entry name" value="Pept_M20_glutamate_carboxypep"/>
</dbReference>
<dbReference type="GO" id="GO:0016787">
    <property type="term" value="F:hydrolase activity"/>
    <property type="evidence" value="ECO:0007669"/>
    <property type="project" value="UniProtKB-KW"/>
</dbReference>
<name>A0AAP3UZU5_9PROT</name>
<organism evidence="7 8">
    <name type="scientific">Marinimicrococcus flavescens</name>
    <dbReference type="NCBI Taxonomy" id="3031815"/>
    <lineage>
        <taxon>Bacteria</taxon>
        <taxon>Pseudomonadati</taxon>
        <taxon>Pseudomonadota</taxon>
        <taxon>Alphaproteobacteria</taxon>
        <taxon>Geminicoccales</taxon>
        <taxon>Geminicoccaceae</taxon>
        <taxon>Marinimicrococcus</taxon>
    </lineage>
</organism>
<keyword evidence="3" id="KW-0378">Hydrolase</keyword>